<name>A0AAI8VQE2_9PEZI</name>
<dbReference type="EMBL" id="CAUWAG010000012">
    <property type="protein sequence ID" value="CAJ2508561.1"/>
    <property type="molecule type" value="Genomic_DNA"/>
</dbReference>
<organism evidence="2 3">
    <name type="scientific">Anthostomella pinea</name>
    <dbReference type="NCBI Taxonomy" id="933095"/>
    <lineage>
        <taxon>Eukaryota</taxon>
        <taxon>Fungi</taxon>
        <taxon>Dikarya</taxon>
        <taxon>Ascomycota</taxon>
        <taxon>Pezizomycotina</taxon>
        <taxon>Sordariomycetes</taxon>
        <taxon>Xylariomycetidae</taxon>
        <taxon>Xylariales</taxon>
        <taxon>Xylariaceae</taxon>
        <taxon>Anthostomella</taxon>
    </lineage>
</organism>
<feature type="compositionally biased region" description="Low complexity" evidence="1">
    <location>
        <begin position="71"/>
        <end position="82"/>
    </location>
</feature>
<reference evidence="2" key="1">
    <citation type="submission" date="2023-10" db="EMBL/GenBank/DDBJ databases">
        <authorList>
            <person name="Hackl T."/>
        </authorList>
    </citation>
    <scope>NUCLEOTIDE SEQUENCE</scope>
</reference>
<dbReference type="SUPFAM" id="SSF56796">
    <property type="entry name" value="Dehydroquinate synthase-like"/>
    <property type="match status" value="1"/>
</dbReference>
<evidence type="ECO:0000256" key="1">
    <source>
        <dbReference type="SAM" id="MobiDB-lite"/>
    </source>
</evidence>
<evidence type="ECO:0000313" key="3">
    <source>
        <dbReference type="Proteomes" id="UP001295740"/>
    </source>
</evidence>
<keyword evidence="3" id="KW-1185">Reference proteome</keyword>
<evidence type="ECO:0000313" key="2">
    <source>
        <dbReference type="EMBL" id="CAJ2508561.1"/>
    </source>
</evidence>
<proteinExistence type="predicted"/>
<sequence>MASTDGFEWDAMRTQQEQVDRVGGAAPDVKDQQICMRRLPPSTYPILTHPDPYSPNTAQPWITPDPATLTSSESPRLSSVSSTQVSASRSPWSLPCPLHTFLDFTFLGTLPVAQVRNGFAELIKISCCSHLQVFDWVITRPHLQLDNLHQSTAASRHKDNSTTCTRVLLPSICTRALLHLDLWSGRLAPAQLGFAPGADGCD</sequence>
<dbReference type="Proteomes" id="UP001295740">
    <property type="component" value="Unassembled WGS sequence"/>
</dbReference>
<accession>A0AAI8VQE2</accession>
<comment type="caution">
    <text evidence="2">The sequence shown here is derived from an EMBL/GenBank/DDBJ whole genome shotgun (WGS) entry which is preliminary data.</text>
</comment>
<dbReference type="AlphaFoldDB" id="A0AAI8VQE2"/>
<gene>
    <name evidence="2" type="ORF">KHLLAP_LOCUS9029</name>
</gene>
<protein>
    <submittedName>
        <fullName evidence="2">Uu.00g135870.m01.CDS01</fullName>
    </submittedName>
</protein>
<feature type="region of interest" description="Disordered" evidence="1">
    <location>
        <begin position="55"/>
        <end position="82"/>
    </location>
</feature>